<dbReference type="GeneID" id="60404361"/>
<organism evidence="3 4">
    <name type="scientific">Eimeria mitis</name>
    <dbReference type="NCBI Taxonomy" id="44415"/>
    <lineage>
        <taxon>Eukaryota</taxon>
        <taxon>Sar</taxon>
        <taxon>Alveolata</taxon>
        <taxon>Apicomplexa</taxon>
        <taxon>Conoidasida</taxon>
        <taxon>Coccidia</taxon>
        <taxon>Eucoccidiorida</taxon>
        <taxon>Eimeriorina</taxon>
        <taxon>Eimeriidae</taxon>
        <taxon>Eimeria</taxon>
    </lineage>
</organism>
<feature type="region of interest" description="Disordered" evidence="1">
    <location>
        <begin position="368"/>
        <end position="388"/>
    </location>
</feature>
<evidence type="ECO:0000256" key="1">
    <source>
        <dbReference type="SAM" id="MobiDB-lite"/>
    </source>
</evidence>
<keyword evidence="2" id="KW-1133">Transmembrane helix</keyword>
<evidence type="ECO:0000256" key="2">
    <source>
        <dbReference type="SAM" id="Phobius"/>
    </source>
</evidence>
<evidence type="ECO:0008006" key="5">
    <source>
        <dbReference type="Google" id="ProtNLM"/>
    </source>
</evidence>
<name>U6KLR7_9EIME</name>
<keyword evidence="4" id="KW-1185">Reference proteome</keyword>
<feature type="compositionally biased region" description="Basic and acidic residues" evidence="1">
    <location>
        <begin position="368"/>
        <end position="380"/>
    </location>
</feature>
<dbReference type="EMBL" id="HG735874">
    <property type="protein sequence ID" value="CDJ36378.1"/>
    <property type="molecule type" value="Genomic_DNA"/>
</dbReference>
<feature type="transmembrane region" description="Helical" evidence="2">
    <location>
        <begin position="242"/>
        <end position="268"/>
    </location>
</feature>
<dbReference type="RefSeq" id="XP_037878666.1">
    <property type="nucleotide sequence ID" value="XM_038022812.1"/>
</dbReference>
<evidence type="ECO:0000313" key="3">
    <source>
        <dbReference type="EMBL" id="CDJ36378.1"/>
    </source>
</evidence>
<protein>
    <recommendedName>
        <fullName evidence="5">Polycystin cation channel PKD1/PKD2 domain-containing protein</fullName>
    </recommendedName>
</protein>
<feature type="transmembrane region" description="Helical" evidence="2">
    <location>
        <begin position="29"/>
        <end position="57"/>
    </location>
</feature>
<reference evidence="3" key="1">
    <citation type="submission" date="2013-10" db="EMBL/GenBank/DDBJ databases">
        <title>Genomic analysis of the causative agents of coccidiosis in chickens.</title>
        <authorList>
            <person name="Reid A.J."/>
            <person name="Blake D."/>
            <person name="Billington K."/>
            <person name="Browne H."/>
            <person name="Dunn M."/>
            <person name="Hung S."/>
            <person name="Kawahara F."/>
            <person name="Miranda-Saavedra D."/>
            <person name="Mourier T."/>
            <person name="Nagra H."/>
            <person name="Otto T.D."/>
            <person name="Rawlings N."/>
            <person name="Sanchez A."/>
            <person name="Sanders M."/>
            <person name="Subramaniam C."/>
            <person name="Tay Y."/>
            <person name="Dear P."/>
            <person name="Doerig C."/>
            <person name="Gruber A."/>
            <person name="Parkinson J."/>
            <person name="Shirley M."/>
            <person name="Wan K.L."/>
            <person name="Berriman M."/>
            <person name="Tomley F."/>
            <person name="Pain A."/>
        </authorList>
    </citation>
    <scope>NUCLEOTIDE SEQUENCE [LARGE SCALE GENOMIC DNA]</scope>
    <source>
        <strain evidence="3">Houghton</strain>
    </source>
</reference>
<accession>U6KLR7</accession>
<sequence length="531" mass="59301">MLAFMFLYLLCEYMEMKKLGFKSWLKGGWTIFLLFHLLVLFGLLSAFAAVQFIAVLAPEIKTAVAGDGYYNILEAPSAISGSGFFQLVDNYYSLFRANDAAQQACIIFGSLTGLTGCVLVTRLIPATAGIGTKSLQMTFHKVKFYIVASSVGMLAIVLVFVSLGNISFGVVTRSFTGYYERQAHTTLTLSLAQAFAFAPRFTSLEYDGQQKGGIDLTTSAAFLLGGTLGNYNLYTMTSVNPILAGIFFVPLFLVFSAFGFTVVTAVVLRKYDFCAESVQQGVIKYKLGGQDVFRTRYEWLVHSVKSGCTGFWKAVTGCWKTQRVALLDEPANHGLDDDIEEARKLKEKKKAKRRLRFLGKKKGKDFYRREQHEEEERSSVEEDDNSPPQYPPWVWNVIGMEDPRNKYAFQSGDEREFYVDPASIGAYSRTYGRFSGFNVAGVTDRSNWYFTPDIPCTHLAEDPAPSVAKVYVLVRNQIQEDHEDAWKKLFVIAFVAIIVATVSLQVSSKEMPSRPLDPPRLPGGDYSSLCE</sequence>
<gene>
    <name evidence="3" type="ORF">EMH_0082190</name>
</gene>
<keyword evidence="2" id="KW-0472">Membrane</keyword>
<keyword evidence="2" id="KW-0812">Transmembrane</keyword>
<dbReference type="Proteomes" id="UP000030744">
    <property type="component" value="Unassembled WGS sequence"/>
</dbReference>
<dbReference type="AlphaFoldDB" id="U6KLR7"/>
<feature type="region of interest" description="Disordered" evidence="1">
    <location>
        <begin position="510"/>
        <end position="531"/>
    </location>
</feature>
<feature type="transmembrane region" description="Helical" evidence="2">
    <location>
        <begin position="144"/>
        <end position="168"/>
    </location>
</feature>
<reference evidence="3" key="2">
    <citation type="submission" date="2013-10" db="EMBL/GenBank/DDBJ databases">
        <authorList>
            <person name="Aslett M."/>
        </authorList>
    </citation>
    <scope>NUCLEOTIDE SEQUENCE [LARGE SCALE GENOMIC DNA]</scope>
    <source>
        <strain evidence="3">Houghton</strain>
    </source>
</reference>
<dbReference type="VEuPathDB" id="ToxoDB:EMH_0082190"/>
<proteinExistence type="predicted"/>
<dbReference type="OrthoDB" id="330982at2759"/>
<evidence type="ECO:0000313" key="4">
    <source>
        <dbReference type="Proteomes" id="UP000030744"/>
    </source>
</evidence>
<feature type="transmembrane region" description="Helical" evidence="2">
    <location>
        <begin position="100"/>
        <end position="124"/>
    </location>
</feature>